<evidence type="ECO:0000313" key="1">
    <source>
        <dbReference type="EMBL" id="EAY29175.1"/>
    </source>
</evidence>
<accession>A1ZKE9</accession>
<protein>
    <submittedName>
        <fullName evidence="1">Uncharacterized protein</fullName>
    </submittedName>
</protein>
<sequence>MKYFFTILLAHTLFGAKGQAHDPEMQKNAVILNSRMTPSSLVRTRTKQKEALKGNPFLFQESKKGIVKIKHHYNKEYAFANMRYDAFNHEIEVVLENKKRYIRGTDLNGFALYHEGKRLLFINANHYSFKNTKLQGFVQLIEDGGVQLVKRVKIDILKSNYNVALNVGNNFDKFIRKTTYFYAHKGVLYQVKSKKDLYRFFSKRNFNAKTVMKQHKIKFRKQKEQTFQLLARTYNAQVANK</sequence>
<reference evidence="1 2" key="1">
    <citation type="submission" date="2007-01" db="EMBL/GenBank/DDBJ databases">
        <authorList>
            <person name="Haygood M."/>
            <person name="Podell S."/>
            <person name="Anderson C."/>
            <person name="Hopkinson B."/>
            <person name="Roe K."/>
            <person name="Barbeau K."/>
            <person name="Gaasterland T."/>
            <person name="Ferriera S."/>
            <person name="Johnson J."/>
            <person name="Kravitz S."/>
            <person name="Beeson K."/>
            <person name="Sutton G."/>
            <person name="Rogers Y.-H."/>
            <person name="Friedman R."/>
            <person name="Frazier M."/>
            <person name="Venter J.C."/>
        </authorList>
    </citation>
    <scope>NUCLEOTIDE SEQUENCE [LARGE SCALE GENOMIC DNA]</scope>
    <source>
        <strain evidence="1 2">ATCC 23134</strain>
    </source>
</reference>
<name>A1ZKE9_MICM2</name>
<gene>
    <name evidence="1" type="ORF">M23134_02366</name>
</gene>
<evidence type="ECO:0000313" key="2">
    <source>
        <dbReference type="Proteomes" id="UP000004095"/>
    </source>
</evidence>
<keyword evidence="2" id="KW-1185">Reference proteome</keyword>
<dbReference type="OrthoDB" id="759189at2"/>
<dbReference type="Proteomes" id="UP000004095">
    <property type="component" value="Unassembled WGS sequence"/>
</dbReference>
<proteinExistence type="predicted"/>
<dbReference type="EMBL" id="AAWS01000012">
    <property type="protein sequence ID" value="EAY29175.1"/>
    <property type="molecule type" value="Genomic_DNA"/>
</dbReference>
<comment type="caution">
    <text evidence="1">The sequence shown here is derived from an EMBL/GenBank/DDBJ whole genome shotgun (WGS) entry which is preliminary data.</text>
</comment>
<dbReference type="RefSeq" id="WP_002696802.1">
    <property type="nucleotide sequence ID" value="NZ_AAWS01000012.1"/>
</dbReference>
<organism evidence="1 2">
    <name type="scientific">Microscilla marina ATCC 23134</name>
    <dbReference type="NCBI Taxonomy" id="313606"/>
    <lineage>
        <taxon>Bacteria</taxon>
        <taxon>Pseudomonadati</taxon>
        <taxon>Bacteroidota</taxon>
        <taxon>Cytophagia</taxon>
        <taxon>Cytophagales</taxon>
        <taxon>Microscillaceae</taxon>
        <taxon>Microscilla</taxon>
    </lineage>
</organism>
<dbReference type="AlphaFoldDB" id="A1ZKE9"/>